<organism evidence="2 3">
    <name type="scientific">Tianweitania aestuarii</name>
    <dbReference type="NCBI Taxonomy" id="2814886"/>
    <lineage>
        <taxon>Bacteria</taxon>
        <taxon>Pseudomonadati</taxon>
        <taxon>Pseudomonadota</taxon>
        <taxon>Alphaproteobacteria</taxon>
        <taxon>Hyphomicrobiales</taxon>
        <taxon>Phyllobacteriaceae</taxon>
        <taxon>Tianweitania</taxon>
    </lineage>
</organism>
<sequence length="295" mass="32148">MNVSDEFRVHLGGATTTLCHCWRVTRRDGWVAGYTDHDERLVVDGTVFQPETGFSASEARDRLGLSTDTVDIDGALSSLDISDEEIAAGAFDRAGVETLLVNWSDPDQWTLLRKAVIGKITRQDGQFTAELLSPTESLDRVNGRYIRRECDAVLGDQRCKVALDRPGFHASGVVLEVEGRDAVLVSRLDDAEAGWFSHGRLFWTSGANAGRTEQVLDHARRLDGVRLVLWRDGTIVSAPGDAFTVEVGCDKLFATCKAKFGNSANFRGFPHLPGNDAAYGYVTDGVTFDGAPIVP</sequence>
<gene>
    <name evidence="2" type="ORF">JYU29_04235</name>
</gene>
<protein>
    <submittedName>
        <fullName evidence="2">DUF2163 domain-containing protein</fullName>
    </submittedName>
</protein>
<dbReference type="RefSeq" id="WP_213983488.1">
    <property type="nucleotide sequence ID" value="NZ_JAFMNX010000001.1"/>
</dbReference>
<name>A0ABS5RUI0_9HYPH</name>
<dbReference type="InterPro" id="IPR011928">
    <property type="entry name" value="Phage_phiJL001_Gp84"/>
</dbReference>
<evidence type="ECO:0000313" key="2">
    <source>
        <dbReference type="EMBL" id="MBS9719894.1"/>
    </source>
</evidence>
<dbReference type="Pfam" id="PF09931">
    <property type="entry name" value="Phage_phiJL001_Gp84_N"/>
    <property type="match status" value="1"/>
</dbReference>
<dbReference type="EMBL" id="JAFMNX010000001">
    <property type="protein sequence ID" value="MBS9719894.1"/>
    <property type="molecule type" value="Genomic_DNA"/>
</dbReference>
<evidence type="ECO:0000259" key="1">
    <source>
        <dbReference type="Pfam" id="PF09356"/>
    </source>
</evidence>
<dbReference type="NCBIfam" id="TIGR02218">
    <property type="entry name" value="phg_TIGR02218"/>
    <property type="match status" value="1"/>
</dbReference>
<proteinExistence type="predicted"/>
<reference evidence="2 3" key="1">
    <citation type="submission" date="2021-03" db="EMBL/GenBank/DDBJ databases">
        <title>Tianweitania aestuarii sp. nov., isolated from a tidal flat.</title>
        <authorList>
            <person name="Park S."/>
            <person name="Yoon J.-H."/>
        </authorList>
    </citation>
    <scope>NUCLEOTIDE SEQUENCE [LARGE SCALE GENOMIC DNA]</scope>
    <source>
        <strain evidence="2 3">BSSL-BM11</strain>
    </source>
</reference>
<keyword evidence="3" id="KW-1185">Reference proteome</keyword>
<dbReference type="InterPro" id="IPR018964">
    <property type="entry name" value="Phage_phiJL001_Gp84_C"/>
</dbReference>
<accession>A0ABS5RUI0</accession>
<feature type="domain" description="Bacteriophage phiJL001 Gp84 C-terminal" evidence="1">
    <location>
        <begin position="194"/>
        <end position="276"/>
    </location>
</feature>
<dbReference type="Proteomes" id="UP001297272">
    <property type="component" value="Unassembled WGS sequence"/>
</dbReference>
<comment type="caution">
    <text evidence="2">The sequence shown here is derived from an EMBL/GenBank/DDBJ whole genome shotgun (WGS) entry which is preliminary data.</text>
</comment>
<dbReference type="Pfam" id="PF09356">
    <property type="entry name" value="Phage_BR0599"/>
    <property type="match status" value="1"/>
</dbReference>
<evidence type="ECO:0000313" key="3">
    <source>
        <dbReference type="Proteomes" id="UP001297272"/>
    </source>
</evidence>